<sequence>MCFLLLCFSYSNWGYFDRFFPLFFDAHGRRFLLTREKRKFLS</sequence>
<dbReference type="AlphaFoldDB" id="S4NB49"/>
<name>S4NB49_9PORP</name>
<dbReference type="EMBL" id="BAOU01000005">
    <property type="protein sequence ID" value="GAD04470.1"/>
    <property type="molecule type" value="Genomic_DNA"/>
</dbReference>
<comment type="caution">
    <text evidence="1">The sequence shown here is derived from an EMBL/GenBank/DDBJ whole genome shotgun (WGS) entry which is preliminary data.</text>
</comment>
<reference evidence="1 2" key="2">
    <citation type="journal article" date="2013" name="Genome Announc.">
        <title>Draft Genome Sequences of Porphyromonas crevioricanis JCM 15906T and Porphyromonas cansulci JCM 13913T Isolated from a Canine Oral Cavity.</title>
        <authorList>
            <person name="Sakamoto M."/>
            <person name="Tanaka N."/>
            <person name="Shiwa Y."/>
            <person name="Yoshikawa H."/>
            <person name="Ohkuma M."/>
        </authorList>
    </citation>
    <scope>NUCLEOTIDE SEQUENCE [LARGE SCALE GENOMIC DNA]</scope>
    <source>
        <strain evidence="1 2">JCM 15906</strain>
    </source>
</reference>
<proteinExistence type="predicted"/>
<gene>
    <name evidence="1" type="ORF">PORCRE_154</name>
</gene>
<evidence type="ECO:0000313" key="2">
    <source>
        <dbReference type="Proteomes" id="UP000018031"/>
    </source>
</evidence>
<dbReference type="Proteomes" id="UP000018031">
    <property type="component" value="Unassembled WGS sequence"/>
</dbReference>
<evidence type="ECO:0000313" key="1">
    <source>
        <dbReference type="EMBL" id="GAD04470.1"/>
    </source>
</evidence>
<organism evidence="1 2">
    <name type="scientific">Porphyromonas crevioricanis JCM 15906</name>
    <dbReference type="NCBI Taxonomy" id="1305617"/>
    <lineage>
        <taxon>Bacteria</taxon>
        <taxon>Pseudomonadati</taxon>
        <taxon>Bacteroidota</taxon>
        <taxon>Bacteroidia</taxon>
        <taxon>Bacteroidales</taxon>
        <taxon>Porphyromonadaceae</taxon>
        <taxon>Porphyromonas</taxon>
    </lineage>
</organism>
<protein>
    <submittedName>
        <fullName evidence="1">Uncharacterized protein</fullName>
    </submittedName>
</protein>
<reference evidence="2" key="1">
    <citation type="journal article" date="2013" name="Genome">
        <title>Draft Genome Sequences of Porphyromonas crevioricanis JCM 15906T and Porphyromonas cansulci JCM 13913T Isolated from a Canine Oral Cavity.</title>
        <authorList>
            <person name="Sakamoto M."/>
            <person name="Tanaka N."/>
            <person name="Shiwa Y."/>
            <person name="Yoshikawa H."/>
            <person name="Ohkuma M."/>
        </authorList>
    </citation>
    <scope>NUCLEOTIDE SEQUENCE [LARGE SCALE GENOMIC DNA]</scope>
    <source>
        <strain evidence="2">JCM 15906</strain>
    </source>
</reference>
<accession>S4NB49</accession>